<dbReference type="Gene3D" id="1.20.890.10">
    <property type="entry name" value="cAMP-dependent protein kinase regulatory subunit, dimerization-anchoring domain"/>
    <property type="match status" value="1"/>
</dbReference>
<dbReference type="InterPro" id="IPR049630">
    <property type="entry name" value="DYDC-like_DD"/>
</dbReference>
<protein>
    <recommendedName>
        <fullName evidence="5">RIIa domain-containing protein</fullName>
    </recommendedName>
</protein>
<sequence length="400" mass="44828">MAEEEGLTDHLHNPKIRVKLGEQQVEIPLFRTEEGRYLATSLGDPLIKGLTEVANKRPADPITYLANYLFNFANQKTKAERKDQADNDSNNNLIEGSVRQPSERELESSSKQTGATIVPVAVSVQPAMEANVREESQPSPDEPDMISTPSDDRDEHGQSMLHFACARSHGRNALIQLIEESGTNITYRDELYRTARDVALQATQPDNAKEIDRYIIGLVAKGDLEALHSMLLEGYDHIMDVVASDGATIDQVAGSRGHQDIVRFLEGIRTFEENRENLLSAIRQKKFEAVVNLTKLPDGAKLVRAKNYYGRCALHIAILMENEDIVDYLASNFKAALKIGDNLERTPLHYAMGVSNVEALSRILIKNGAKRVLKDLKGRQPSYYFMNKADILRLQEEEKE</sequence>
<dbReference type="PROSITE" id="PS50088">
    <property type="entry name" value="ANK_REPEAT"/>
    <property type="match status" value="2"/>
</dbReference>
<dbReference type="VEuPathDB" id="VectorBase:AEPI001304"/>
<evidence type="ECO:0000256" key="2">
    <source>
        <dbReference type="SAM" id="MobiDB-lite"/>
    </source>
</evidence>
<reference evidence="4" key="1">
    <citation type="submission" date="2013-03" db="EMBL/GenBank/DDBJ databases">
        <title>The Genome Sequence of Anopheles epiroticus epiroticus2.</title>
        <authorList>
            <consortium name="The Broad Institute Genomics Platform"/>
            <person name="Neafsey D.E."/>
            <person name="Howell P."/>
            <person name="Walker B."/>
            <person name="Young S.K."/>
            <person name="Zeng Q."/>
            <person name="Gargeya S."/>
            <person name="Fitzgerald M."/>
            <person name="Haas B."/>
            <person name="Abouelleil A."/>
            <person name="Allen A.W."/>
            <person name="Alvarado L."/>
            <person name="Arachchi H.M."/>
            <person name="Berlin A.M."/>
            <person name="Chapman S.B."/>
            <person name="Gainer-Dewar J."/>
            <person name="Goldberg J."/>
            <person name="Griggs A."/>
            <person name="Gujja S."/>
            <person name="Hansen M."/>
            <person name="Howarth C."/>
            <person name="Imamovic A."/>
            <person name="Ireland A."/>
            <person name="Larimer J."/>
            <person name="McCowan C."/>
            <person name="Murphy C."/>
            <person name="Pearson M."/>
            <person name="Poon T.W."/>
            <person name="Priest M."/>
            <person name="Roberts A."/>
            <person name="Saif S."/>
            <person name="Shea T."/>
            <person name="Sisk P."/>
            <person name="Sykes S."/>
            <person name="Wortman J."/>
            <person name="Nusbaum C."/>
            <person name="Birren B."/>
        </authorList>
    </citation>
    <scope>NUCLEOTIDE SEQUENCE [LARGE SCALE GENOMIC DNA]</scope>
    <source>
        <strain evidence="4">Epiroticus2</strain>
    </source>
</reference>
<dbReference type="PROSITE" id="PS50297">
    <property type="entry name" value="ANK_REP_REGION"/>
    <property type="match status" value="1"/>
</dbReference>
<keyword evidence="1" id="KW-0040">ANK repeat</keyword>
<dbReference type="Pfam" id="PF12796">
    <property type="entry name" value="Ank_2"/>
    <property type="match status" value="1"/>
</dbReference>
<feature type="repeat" description="ANK" evidence="1">
    <location>
        <begin position="156"/>
        <end position="190"/>
    </location>
</feature>
<dbReference type="SMART" id="SM00248">
    <property type="entry name" value="ANK"/>
    <property type="match status" value="4"/>
</dbReference>
<dbReference type="InterPro" id="IPR002110">
    <property type="entry name" value="Ankyrin_rpt"/>
</dbReference>
<dbReference type="InterPro" id="IPR007858">
    <property type="entry name" value="Dpy-30_motif"/>
</dbReference>
<feature type="repeat" description="ANK" evidence="1">
    <location>
        <begin position="343"/>
        <end position="376"/>
    </location>
</feature>
<dbReference type="PANTHER" id="PTHR24172:SF4">
    <property type="entry name" value="ANK_REP_REGION DOMAIN-CONTAINING PROTEIN"/>
    <property type="match status" value="1"/>
</dbReference>
<evidence type="ECO:0000313" key="4">
    <source>
        <dbReference type="Proteomes" id="UP000075885"/>
    </source>
</evidence>
<dbReference type="AlphaFoldDB" id="A0A182P316"/>
<dbReference type="EnsemblMetazoa" id="AEPI001304-RA">
    <property type="protein sequence ID" value="AEPI001304-PA"/>
    <property type="gene ID" value="AEPI001304"/>
</dbReference>
<reference evidence="3" key="2">
    <citation type="submission" date="2020-05" db="UniProtKB">
        <authorList>
            <consortium name="EnsemblMetazoa"/>
        </authorList>
    </citation>
    <scope>IDENTIFICATION</scope>
    <source>
        <strain evidence="3">Epiroticus2</strain>
    </source>
</reference>
<dbReference type="Pfam" id="PF05186">
    <property type="entry name" value="Dpy-30"/>
    <property type="match status" value="1"/>
</dbReference>
<dbReference type="SUPFAM" id="SSF48403">
    <property type="entry name" value="Ankyrin repeat"/>
    <property type="match status" value="1"/>
</dbReference>
<dbReference type="Proteomes" id="UP000075885">
    <property type="component" value="Unassembled WGS sequence"/>
</dbReference>
<dbReference type="CDD" id="cd22966">
    <property type="entry name" value="DD_DYDC-like"/>
    <property type="match status" value="1"/>
</dbReference>
<dbReference type="STRING" id="199890.A0A182P316"/>
<feature type="region of interest" description="Disordered" evidence="2">
    <location>
        <begin position="130"/>
        <end position="156"/>
    </location>
</feature>
<accession>A0A182P316</accession>
<dbReference type="Gene3D" id="1.25.40.20">
    <property type="entry name" value="Ankyrin repeat-containing domain"/>
    <property type="match status" value="2"/>
</dbReference>
<evidence type="ECO:0000313" key="3">
    <source>
        <dbReference type="EnsemblMetazoa" id="AEPI001304-PA"/>
    </source>
</evidence>
<evidence type="ECO:0000256" key="1">
    <source>
        <dbReference type="PROSITE-ProRule" id="PRU00023"/>
    </source>
</evidence>
<evidence type="ECO:0008006" key="5">
    <source>
        <dbReference type="Google" id="ProtNLM"/>
    </source>
</evidence>
<proteinExistence type="predicted"/>
<feature type="region of interest" description="Disordered" evidence="2">
    <location>
        <begin position="79"/>
        <end position="116"/>
    </location>
</feature>
<dbReference type="PANTHER" id="PTHR24172">
    <property type="entry name" value="ANK_REP_REGION DOMAIN-CONTAINING PROTEIN"/>
    <property type="match status" value="1"/>
</dbReference>
<dbReference type="InterPro" id="IPR036770">
    <property type="entry name" value="Ankyrin_rpt-contain_sf"/>
</dbReference>
<organism evidence="3 4">
    <name type="scientific">Anopheles epiroticus</name>
    <dbReference type="NCBI Taxonomy" id="199890"/>
    <lineage>
        <taxon>Eukaryota</taxon>
        <taxon>Metazoa</taxon>
        <taxon>Ecdysozoa</taxon>
        <taxon>Arthropoda</taxon>
        <taxon>Hexapoda</taxon>
        <taxon>Insecta</taxon>
        <taxon>Pterygota</taxon>
        <taxon>Neoptera</taxon>
        <taxon>Endopterygota</taxon>
        <taxon>Diptera</taxon>
        <taxon>Nematocera</taxon>
        <taxon>Culicoidea</taxon>
        <taxon>Culicidae</taxon>
        <taxon>Anophelinae</taxon>
        <taxon>Anopheles</taxon>
    </lineage>
</organism>
<name>A0A182P316_9DIPT</name>
<keyword evidence="4" id="KW-1185">Reference proteome</keyword>